<accession>A0A2M9BVU0</accession>
<protein>
    <submittedName>
        <fullName evidence="2">Uncharacterized protein</fullName>
    </submittedName>
</protein>
<keyword evidence="1" id="KW-0472">Membrane</keyword>
<keyword evidence="1" id="KW-1133">Transmembrane helix</keyword>
<dbReference type="AlphaFoldDB" id="A0A2M9BVU0"/>
<evidence type="ECO:0000313" key="3">
    <source>
        <dbReference type="Proteomes" id="UP000230161"/>
    </source>
</evidence>
<dbReference type="EMBL" id="PGFB01000003">
    <property type="protein sequence ID" value="PJJ62059.1"/>
    <property type="molecule type" value="Genomic_DNA"/>
</dbReference>
<feature type="transmembrane region" description="Helical" evidence="1">
    <location>
        <begin position="105"/>
        <end position="124"/>
    </location>
</feature>
<keyword evidence="1" id="KW-0812">Transmembrane</keyword>
<keyword evidence="3" id="KW-1185">Reference proteome</keyword>
<evidence type="ECO:0000313" key="2">
    <source>
        <dbReference type="EMBL" id="PJJ62059.1"/>
    </source>
</evidence>
<sequence>MRHAVGMEFSVAGLLVSLAILAPNLLLLAWPPRDQPKPVPSTGFALSAAERAGQAGCLVAPALTGGPPHLDGWLLLLVVFVGAYWALWLRYLLTGRRFARLYEPLGPIPVPMAVFPVLAFAATAGWLGTWWLAAATVVLAVGHLPTAWIIRTWLIRRSLGRTS</sequence>
<proteinExistence type="predicted"/>
<comment type="caution">
    <text evidence="2">The sequence shown here is derived from an EMBL/GenBank/DDBJ whole genome shotgun (WGS) entry which is preliminary data.</text>
</comment>
<evidence type="ECO:0000256" key="1">
    <source>
        <dbReference type="SAM" id="Phobius"/>
    </source>
</evidence>
<feature type="transmembrane region" description="Helical" evidence="1">
    <location>
        <begin position="73"/>
        <end position="93"/>
    </location>
</feature>
<feature type="transmembrane region" description="Helical" evidence="1">
    <location>
        <begin position="130"/>
        <end position="154"/>
    </location>
</feature>
<organism evidence="2 3">
    <name type="scientific">Compostimonas suwonensis</name>
    <dbReference type="NCBI Taxonomy" id="1048394"/>
    <lineage>
        <taxon>Bacteria</taxon>
        <taxon>Bacillati</taxon>
        <taxon>Actinomycetota</taxon>
        <taxon>Actinomycetes</taxon>
        <taxon>Micrococcales</taxon>
        <taxon>Microbacteriaceae</taxon>
        <taxon>Compostimonas</taxon>
    </lineage>
</organism>
<reference evidence="2 3" key="1">
    <citation type="submission" date="2017-11" db="EMBL/GenBank/DDBJ databases">
        <title>Genomic Encyclopedia of Archaeal and Bacterial Type Strains, Phase II (KMG-II): From Individual Species to Whole Genera.</title>
        <authorList>
            <person name="Goeker M."/>
        </authorList>
    </citation>
    <scope>NUCLEOTIDE SEQUENCE [LARGE SCALE GENOMIC DNA]</scope>
    <source>
        <strain evidence="2 3">DSM 25625</strain>
    </source>
</reference>
<dbReference type="Proteomes" id="UP000230161">
    <property type="component" value="Unassembled WGS sequence"/>
</dbReference>
<gene>
    <name evidence="2" type="ORF">CLV54_1852</name>
</gene>
<name>A0A2M9BVU0_9MICO</name>